<dbReference type="GO" id="GO:0015628">
    <property type="term" value="P:protein secretion by the type II secretion system"/>
    <property type="evidence" value="ECO:0007669"/>
    <property type="project" value="InterPro"/>
</dbReference>
<name>A0A6F8PKP4_9GAMM</name>
<keyword evidence="5" id="KW-0488">Methylation</keyword>
<dbReference type="Gene3D" id="3.10.610.10">
    <property type="entry name" value="GSPII I/J protein-like"/>
    <property type="match status" value="1"/>
</dbReference>
<dbReference type="Proteomes" id="UP000501466">
    <property type="component" value="Chromosome"/>
</dbReference>
<gene>
    <name evidence="11" type="primary">gspJ</name>
    <name evidence="11" type="ORF">THMIRHAT_04180</name>
</gene>
<keyword evidence="9 10" id="KW-0472">Membrane</keyword>
<keyword evidence="8 10" id="KW-1133">Transmembrane helix</keyword>
<evidence type="ECO:0000256" key="2">
    <source>
        <dbReference type="ARBA" id="ARBA00011084"/>
    </source>
</evidence>
<dbReference type="Pfam" id="PF11612">
    <property type="entry name" value="T2SSJ"/>
    <property type="match status" value="1"/>
</dbReference>
<feature type="transmembrane region" description="Helical" evidence="10">
    <location>
        <begin position="7"/>
        <end position="28"/>
    </location>
</feature>
<dbReference type="SUPFAM" id="SSF54523">
    <property type="entry name" value="Pili subunits"/>
    <property type="match status" value="1"/>
</dbReference>
<accession>A0A6F8PKP4</accession>
<dbReference type="NCBIfam" id="TIGR01711">
    <property type="entry name" value="gspJ"/>
    <property type="match status" value="1"/>
</dbReference>
<evidence type="ECO:0000256" key="1">
    <source>
        <dbReference type="ARBA" id="ARBA00004377"/>
    </source>
</evidence>
<keyword evidence="7 10" id="KW-0812">Transmembrane</keyword>
<dbReference type="InterPro" id="IPR012902">
    <property type="entry name" value="N_methyl_site"/>
</dbReference>
<keyword evidence="4" id="KW-1003">Cell membrane</keyword>
<evidence type="ECO:0000256" key="8">
    <source>
        <dbReference type="ARBA" id="ARBA00022989"/>
    </source>
</evidence>
<evidence type="ECO:0000256" key="7">
    <source>
        <dbReference type="ARBA" id="ARBA00022692"/>
    </source>
</evidence>
<comment type="similarity">
    <text evidence="2">Belongs to the GSP J family.</text>
</comment>
<dbReference type="RefSeq" id="WP_173290302.1">
    <property type="nucleotide sequence ID" value="NZ_AP021888.1"/>
</dbReference>
<dbReference type="NCBIfam" id="TIGR02532">
    <property type="entry name" value="IV_pilin_GFxxxE"/>
    <property type="match status" value="1"/>
</dbReference>
<evidence type="ECO:0000256" key="3">
    <source>
        <dbReference type="ARBA" id="ARBA00021539"/>
    </source>
</evidence>
<sequence>MKQSQRGFTLIELLVALAISAVIAVLAYQSIAEVTEVSQNLESKSTEFADLQRAVWWMEQDFSQMAPRTVQDVLGSSLPAYWVQPDRVELTRIALYPSPYGISGLVRVAYSVDNKKLIRWVWPVLDRAPNTEPQKIEILDGVTQFEVRQLNAQKAWQTNWPEAEQTATELPGLVEIRFNYAGFGEVRRLILGVDGLAAIAGASKATGTTPP</sequence>
<dbReference type="PROSITE" id="PS00409">
    <property type="entry name" value="PROKAR_NTER_METHYL"/>
    <property type="match status" value="1"/>
</dbReference>
<reference evidence="12" key="1">
    <citation type="submission" date="2019-11" db="EMBL/GenBank/DDBJ databases">
        <title>Isolation and characterization of two novel species in the genus Thiomicrorhabdus.</title>
        <authorList>
            <person name="Mochizuki J."/>
            <person name="Kojima H."/>
            <person name="Fukui M."/>
        </authorList>
    </citation>
    <scope>NUCLEOTIDE SEQUENCE [LARGE SCALE GENOMIC DNA]</scope>
    <source>
        <strain evidence="12">AkT22</strain>
    </source>
</reference>
<comment type="subcellular location">
    <subcellularLocation>
        <location evidence="1">Cell inner membrane</location>
        <topology evidence="1">Single-pass membrane protein</topology>
    </subcellularLocation>
</comment>
<proteinExistence type="inferred from homology"/>
<dbReference type="Pfam" id="PF07963">
    <property type="entry name" value="N_methyl"/>
    <property type="match status" value="1"/>
</dbReference>
<keyword evidence="6" id="KW-0997">Cell inner membrane</keyword>
<dbReference type="GO" id="GO:0005886">
    <property type="term" value="C:plasma membrane"/>
    <property type="evidence" value="ECO:0007669"/>
    <property type="project" value="UniProtKB-SubCell"/>
</dbReference>
<evidence type="ECO:0000256" key="10">
    <source>
        <dbReference type="SAM" id="Phobius"/>
    </source>
</evidence>
<dbReference type="PANTHER" id="PTHR39583:SF2">
    <property type="entry name" value="TYPE II SECRETION SYSTEM PROTEIN J"/>
    <property type="match status" value="1"/>
</dbReference>
<evidence type="ECO:0000256" key="9">
    <source>
        <dbReference type="ARBA" id="ARBA00023136"/>
    </source>
</evidence>
<organism evidence="11 12">
    <name type="scientific">Thiosulfativibrio zosterae</name>
    <dbReference type="NCBI Taxonomy" id="2675053"/>
    <lineage>
        <taxon>Bacteria</taxon>
        <taxon>Pseudomonadati</taxon>
        <taxon>Pseudomonadota</taxon>
        <taxon>Gammaproteobacteria</taxon>
        <taxon>Thiotrichales</taxon>
        <taxon>Piscirickettsiaceae</taxon>
        <taxon>Thiosulfativibrio</taxon>
    </lineage>
</organism>
<dbReference type="PANTHER" id="PTHR39583">
    <property type="entry name" value="TYPE II SECRETION SYSTEM PROTEIN J-RELATED"/>
    <property type="match status" value="1"/>
</dbReference>
<evidence type="ECO:0000256" key="4">
    <source>
        <dbReference type="ARBA" id="ARBA00022475"/>
    </source>
</evidence>
<protein>
    <recommendedName>
        <fullName evidence="3">Type II secretion system protein J</fullName>
    </recommendedName>
</protein>
<evidence type="ECO:0000313" key="12">
    <source>
        <dbReference type="Proteomes" id="UP000501466"/>
    </source>
</evidence>
<dbReference type="InterPro" id="IPR010055">
    <property type="entry name" value="T2SS_protein-GspJ"/>
</dbReference>
<keyword evidence="12" id="KW-1185">Reference proteome</keyword>
<dbReference type="Gene3D" id="2.10.70.20">
    <property type="entry name" value="gspk-gspi-gspj complex like domains"/>
    <property type="match status" value="1"/>
</dbReference>
<dbReference type="GO" id="GO:0015627">
    <property type="term" value="C:type II protein secretion system complex"/>
    <property type="evidence" value="ECO:0007669"/>
    <property type="project" value="InterPro"/>
</dbReference>
<dbReference type="EMBL" id="AP021888">
    <property type="protein sequence ID" value="BBP42672.1"/>
    <property type="molecule type" value="Genomic_DNA"/>
</dbReference>
<dbReference type="KEGG" id="tzo:THMIRHAT_04180"/>
<dbReference type="InterPro" id="IPR051621">
    <property type="entry name" value="T2SS_protein_J"/>
</dbReference>
<evidence type="ECO:0000313" key="11">
    <source>
        <dbReference type="EMBL" id="BBP42672.1"/>
    </source>
</evidence>
<dbReference type="InterPro" id="IPR045584">
    <property type="entry name" value="Pilin-like"/>
</dbReference>
<evidence type="ECO:0000256" key="6">
    <source>
        <dbReference type="ARBA" id="ARBA00022519"/>
    </source>
</evidence>
<dbReference type="AlphaFoldDB" id="A0A6F8PKP4"/>
<evidence type="ECO:0000256" key="5">
    <source>
        <dbReference type="ARBA" id="ARBA00022481"/>
    </source>
</evidence>